<evidence type="ECO:0000313" key="9">
    <source>
        <dbReference type="EMBL" id="RIH64268.1"/>
    </source>
</evidence>
<evidence type="ECO:0000313" key="11">
    <source>
        <dbReference type="Proteomes" id="UP000266441"/>
    </source>
</evidence>
<keyword evidence="5" id="KW-0482">Metalloprotease</keyword>
<dbReference type="OrthoDB" id="9811314at2"/>
<dbReference type="PANTHER" id="PTHR43690">
    <property type="entry name" value="NARDILYSIN"/>
    <property type="match status" value="1"/>
</dbReference>
<evidence type="ECO:0000259" key="8">
    <source>
        <dbReference type="Pfam" id="PF05193"/>
    </source>
</evidence>
<dbReference type="InterPro" id="IPR007863">
    <property type="entry name" value="Peptidase_M16_C"/>
</dbReference>
<dbReference type="InterPro" id="IPR050626">
    <property type="entry name" value="Peptidase_M16"/>
</dbReference>
<keyword evidence="6" id="KW-0732">Signal</keyword>
<dbReference type="InterPro" id="IPR011765">
    <property type="entry name" value="Pept_M16_N"/>
</dbReference>
<keyword evidence="4" id="KW-0862">Zinc</keyword>
<dbReference type="PANTHER" id="PTHR43690:SF34">
    <property type="entry name" value="ZINC PROTEASE PQQL-LIKE"/>
    <property type="match status" value="1"/>
</dbReference>
<keyword evidence="3" id="KW-0378">Hydrolase</keyword>
<evidence type="ECO:0000256" key="6">
    <source>
        <dbReference type="SAM" id="SignalP"/>
    </source>
</evidence>
<evidence type="ECO:0000256" key="5">
    <source>
        <dbReference type="ARBA" id="ARBA00023049"/>
    </source>
</evidence>
<dbReference type="EMBL" id="QWET01000012">
    <property type="protein sequence ID" value="RIH64268.1"/>
    <property type="molecule type" value="Genomic_DNA"/>
</dbReference>
<protein>
    <submittedName>
        <fullName evidence="9">Insulinase family protein</fullName>
    </submittedName>
</protein>
<feature type="domain" description="Peptidase M16 C-terminal" evidence="8">
    <location>
        <begin position="698"/>
        <end position="863"/>
    </location>
</feature>
<dbReference type="GO" id="GO:0006508">
    <property type="term" value="P:proteolysis"/>
    <property type="evidence" value="ECO:0007669"/>
    <property type="project" value="UniProtKB-KW"/>
</dbReference>
<feature type="domain" description="Peptidase M16 N-terminal" evidence="7">
    <location>
        <begin position="49"/>
        <end position="168"/>
    </location>
</feature>
<keyword evidence="11" id="KW-1185">Reference proteome</keyword>
<evidence type="ECO:0000256" key="1">
    <source>
        <dbReference type="ARBA" id="ARBA00007261"/>
    </source>
</evidence>
<feature type="chain" id="PRO_5036075205" evidence="6">
    <location>
        <begin position="19"/>
        <end position="937"/>
    </location>
</feature>
<comment type="similarity">
    <text evidence="1">Belongs to the peptidase M16 family.</text>
</comment>
<evidence type="ECO:0000259" key="7">
    <source>
        <dbReference type="Pfam" id="PF00675"/>
    </source>
</evidence>
<reference evidence="9" key="2">
    <citation type="submission" date="2018-08" db="EMBL/GenBank/DDBJ databases">
        <authorList>
            <person name="Ferrada E.E."/>
            <person name="Latorre B.A."/>
        </authorList>
    </citation>
    <scope>NUCLEOTIDE SEQUENCE</scope>
    <source>
        <strain evidence="9">SY21</strain>
    </source>
</reference>
<evidence type="ECO:0000256" key="3">
    <source>
        <dbReference type="ARBA" id="ARBA00022801"/>
    </source>
</evidence>
<dbReference type="Proteomes" id="UP000266441">
    <property type="component" value="Unassembled WGS sequence"/>
</dbReference>
<organism evidence="9 11">
    <name type="scientific">Mariniphaga sediminis</name>
    <dbReference type="NCBI Taxonomy" id="1628158"/>
    <lineage>
        <taxon>Bacteria</taxon>
        <taxon>Pseudomonadati</taxon>
        <taxon>Bacteroidota</taxon>
        <taxon>Bacteroidia</taxon>
        <taxon>Marinilabiliales</taxon>
        <taxon>Prolixibacteraceae</taxon>
        <taxon>Mariniphaga</taxon>
    </lineage>
</organism>
<evidence type="ECO:0000256" key="4">
    <source>
        <dbReference type="ARBA" id="ARBA00022833"/>
    </source>
</evidence>
<dbReference type="GO" id="GO:0046872">
    <property type="term" value="F:metal ion binding"/>
    <property type="evidence" value="ECO:0007669"/>
    <property type="project" value="InterPro"/>
</dbReference>
<proteinExistence type="inferred from homology"/>
<feature type="signal peptide" evidence="6">
    <location>
        <begin position="1"/>
        <end position="18"/>
    </location>
</feature>
<accession>A0A399CZ78</accession>
<dbReference type="RefSeq" id="WP_119348421.1">
    <property type="nucleotide sequence ID" value="NZ_QWET01000002.1"/>
</dbReference>
<sequence>MKNILVVTFLAFSLLSGAQQDFDLNDPIPIDSRISKGVLENGLTYYVRANSEPRNRAELMLVVRAGSIDEDDDQKGLAHFAEHMAFNGTENFPKNELIKYFESIGMEFGPEINAYTSFDETVYMLKVPLDSALYMEKGLQVLYDWACQVTDSDEEIEKERGVIREELRGGRNANFRMQQEWLPVFLHNSKYANRLPIGEVDIIENAPPKALRRFRNDWYRPGLQAVIVVGDFDQDVMVEKVKAKFSQIPVADNLREKEFFGIPPHKETLVSIATDKEAQYPVAYVFYKHPLEKAKTIGDYRKSILHSLYNSMINSRLSEKTQEAEPPFIIGQSSFSELFGPVSVYQSVAVCNNGKIEEGLEAVLLENERVKKFGFTQTELERQKTALLNYIEKAYNERDKQKSIGYAGEYKRNFLMTEEPIPGIEREFEYFKTFLPGISLDEVNQLAEKWVIGENRVVVITAPEIEGVKVPSKEEVLALLQEVEQSEIELYEDVVSDVPLVAEEPWPSSVVEKKNLEKVEAVEWTLQNGAKVIIKTTDFKEDEILFSAWSPGGTSLYGQKDDVSADFAATIMAMSGIAGFDKITLNKMLSDKVFNLSPYISQLREGFSGNSSVKDLETLLQVVYLYFTEPRFDETSYQAYMTRLNGVLQNKAASPEAVFQDTLKSVMANYHKRARPMSVDLLDEADLQRMKAIGQERFRNAADFNFFFVGNIDTATLRPLVEKYIGGIPYFDEKENWKDLGIEAPQGVVKKTVKRGQEDKSIQYIVFHGDFEYSSANAIELDALGRILSTRLLEVIREDKSSVYSISARPSSSKYPDEEYTVSIRYGTDPQKLEELEEAVFDEIKDFIQHGPSEEELAKAKEKMLREREIALRENGFWLSVLSNTYYLKEGDFSGFGTYNDLVNSLTIESMQKAFKKYFDFENYISVALEPAEASEN</sequence>
<dbReference type="AlphaFoldDB" id="A0A399CZ78"/>
<dbReference type="GO" id="GO:0008237">
    <property type="term" value="F:metallopeptidase activity"/>
    <property type="evidence" value="ECO:0007669"/>
    <property type="project" value="UniProtKB-KW"/>
</dbReference>
<evidence type="ECO:0000313" key="10">
    <source>
        <dbReference type="EMBL" id="RIH66547.1"/>
    </source>
</evidence>
<dbReference type="InterPro" id="IPR011249">
    <property type="entry name" value="Metalloenz_LuxS/M16"/>
</dbReference>
<keyword evidence="2" id="KW-0645">Protease</keyword>
<comment type="caution">
    <text evidence="9">The sequence shown here is derived from an EMBL/GenBank/DDBJ whole genome shotgun (WGS) entry which is preliminary data.</text>
</comment>
<dbReference type="Gene3D" id="3.30.830.10">
    <property type="entry name" value="Metalloenzyme, LuxS/M16 peptidase-like"/>
    <property type="match status" value="4"/>
</dbReference>
<dbReference type="Pfam" id="PF00675">
    <property type="entry name" value="Peptidase_M16"/>
    <property type="match status" value="1"/>
</dbReference>
<gene>
    <name evidence="10" type="ORF">D1164_02780</name>
    <name evidence="9" type="ORF">D1164_15735</name>
</gene>
<dbReference type="SUPFAM" id="SSF63411">
    <property type="entry name" value="LuxS/MPP-like metallohydrolase"/>
    <property type="match status" value="4"/>
</dbReference>
<evidence type="ECO:0000256" key="2">
    <source>
        <dbReference type="ARBA" id="ARBA00022670"/>
    </source>
</evidence>
<reference evidence="9 11" key="1">
    <citation type="journal article" date="2015" name="Int. J. Syst. Evol. Microbiol.">
        <title>Mariniphaga sediminis sp. nov., isolated from coastal sediment.</title>
        <authorList>
            <person name="Wang F.Q."/>
            <person name="Shen Q.Y."/>
            <person name="Chen G.J."/>
            <person name="Du Z.J."/>
        </authorList>
    </citation>
    <scope>NUCLEOTIDE SEQUENCE [LARGE SCALE GENOMIC DNA]</scope>
    <source>
        <strain evidence="9 11">SY21</strain>
    </source>
</reference>
<dbReference type="Pfam" id="PF05193">
    <property type="entry name" value="Peptidase_M16_C"/>
    <property type="match status" value="2"/>
</dbReference>
<feature type="domain" description="Peptidase M16 C-terminal" evidence="8">
    <location>
        <begin position="209"/>
        <end position="387"/>
    </location>
</feature>
<name>A0A399CZ78_9BACT</name>
<dbReference type="EMBL" id="QWET01000002">
    <property type="protein sequence ID" value="RIH66547.1"/>
    <property type="molecule type" value="Genomic_DNA"/>
</dbReference>